<comment type="caution">
    <text evidence="2">The sequence shown here is derived from an EMBL/GenBank/DDBJ whole genome shotgun (WGS) entry which is preliminary data.</text>
</comment>
<dbReference type="EMBL" id="JACAGB010000009">
    <property type="protein sequence ID" value="KAF6343054.1"/>
    <property type="molecule type" value="Genomic_DNA"/>
</dbReference>
<organism evidence="2 3">
    <name type="scientific">Pipistrellus kuhlii</name>
    <name type="common">Kuhl's pipistrelle</name>
    <dbReference type="NCBI Taxonomy" id="59472"/>
    <lineage>
        <taxon>Eukaryota</taxon>
        <taxon>Metazoa</taxon>
        <taxon>Chordata</taxon>
        <taxon>Craniata</taxon>
        <taxon>Vertebrata</taxon>
        <taxon>Euteleostomi</taxon>
        <taxon>Mammalia</taxon>
        <taxon>Eutheria</taxon>
        <taxon>Laurasiatheria</taxon>
        <taxon>Chiroptera</taxon>
        <taxon>Yangochiroptera</taxon>
        <taxon>Vespertilionidae</taxon>
        <taxon>Pipistrellus</taxon>
    </lineage>
</organism>
<feature type="compositionally biased region" description="Low complexity" evidence="1">
    <location>
        <begin position="35"/>
        <end position="45"/>
    </location>
</feature>
<proteinExistence type="predicted"/>
<evidence type="ECO:0000256" key="1">
    <source>
        <dbReference type="SAM" id="MobiDB-lite"/>
    </source>
</evidence>
<gene>
    <name evidence="2" type="ORF">mPipKuh1_010773</name>
</gene>
<sequence>MFWPAWPPTGLALRADGSPACRAHSTVFWSHRDPGPQTGQQRGQPLLDWTRPPPSCPWGPWGLPPLVLLQGLHLQTSGSWGPALPAEMCETPIREHLVWPSPRPPCFSMVSTKSEKQRWKGPGCPRVHPHCQ</sequence>
<evidence type="ECO:0000313" key="2">
    <source>
        <dbReference type="EMBL" id="KAF6343054.1"/>
    </source>
</evidence>
<dbReference type="AlphaFoldDB" id="A0A7J7X0B9"/>
<protein>
    <submittedName>
        <fullName evidence="2">Uncharacterized protein</fullName>
    </submittedName>
</protein>
<evidence type="ECO:0000313" key="3">
    <source>
        <dbReference type="Proteomes" id="UP000558488"/>
    </source>
</evidence>
<dbReference type="Proteomes" id="UP000558488">
    <property type="component" value="Unassembled WGS sequence"/>
</dbReference>
<name>A0A7J7X0B9_PIPKU</name>
<reference evidence="2 3" key="1">
    <citation type="journal article" date="2020" name="Nature">
        <title>Six reference-quality genomes reveal evolution of bat adaptations.</title>
        <authorList>
            <person name="Jebb D."/>
            <person name="Huang Z."/>
            <person name="Pippel M."/>
            <person name="Hughes G.M."/>
            <person name="Lavrichenko K."/>
            <person name="Devanna P."/>
            <person name="Winkler S."/>
            <person name="Jermiin L.S."/>
            <person name="Skirmuntt E.C."/>
            <person name="Katzourakis A."/>
            <person name="Burkitt-Gray L."/>
            <person name="Ray D.A."/>
            <person name="Sullivan K.A.M."/>
            <person name="Roscito J.G."/>
            <person name="Kirilenko B.M."/>
            <person name="Davalos L.M."/>
            <person name="Corthals A.P."/>
            <person name="Power M.L."/>
            <person name="Jones G."/>
            <person name="Ransome R.D."/>
            <person name="Dechmann D.K.N."/>
            <person name="Locatelli A.G."/>
            <person name="Puechmaille S.J."/>
            <person name="Fedrigo O."/>
            <person name="Jarvis E.D."/>
            <person name="Hiller M."/>
            <person name="Vernes S.C."/>
            <person name="Myers E.W."/>
            <person name="Teeling E.C."/>
        </authorList>
    </citation>
    <scope>NUCLEOTIDE SEQUENCE [LARGE SCALE GENOMIC DNA]</scope>
    <source>
        <strain evidence="2">MPipKuh1</strain>
        <tissue evidence="2">Flight muscle</tissue>
    </source>
</reference>
<feature type="region of interest" description="Disordered" evidence="1">
    <location>
        <begin position="30"/>
        <end position="50"/>
    </location>
</feature>
<accession>A0A7J7X0B9</accession>
<keyword evidence="3" id="KW-1185">Reference proteome</keyword>